<reference evidence="5" key="1">
    <citation type="submission" date="2016-10" db="EMBL/GenBank/DDBJ databases">
        <authorList>
            <person name="Benchimol M."/>
            <person name="Almeida L.G."/>
            <person name="Vasconcelos A.T."/>
            <person name="Perreira-Neves A."/>
            <person name="Rosa I.A."/>
            <person name="Tasca T."/>
            <person name="Bogo M.R."/>
            <person name="de Souza W."/>
        </authorList>
    </citation>
    <scope>NUCLEOTIDE SEQUENCE [LARGE SCALE GENOMIC DNA]</scope>
    <source>
        <strain evidence="5">K</strain>
    </source>
</reference>
<dbReference type="InterPro" id="IPR011992">
    <property type="entry name" value="EF-hand-dom_pair"/>
</dbReference>
<protein>
    <recommendedName>
        <fullName evidence="4">EF-hand domain-containing protein</fullName>
    </recommendedName>
</protein>
<dbReference type="InterPro" id="IPR039865">
    <property type="entry name" value="PPP2R3C"/>
</dbReference>
<dbReference type="PANTHER" id="PTHR12085">
    <property type="entry name" value="SERINE/THREONINE-PROTEIN PHOSPHATASE 2A REGULATORY SUBUNIT B'' SUBUNIT GAMMA"/>
    <property type="match status" value="1"/>
</dbReference>
<gene>
    <name evidence="5" type="ORF">TRFO_18387</name>
</gene>
<keyword evidence="3" id="KW-0106">Calcium</keyword>
<comment type="subcellular location">
    <subcellularLocation>
        <location evidence="1">Cytoplasm</location>
    </subcellularLocation>
</comment>
<dbReference type="SUPFAM" id="SSF47473">
    <property type="entry name" value="EF-hand"/>
    <property type="match status" value="1"/>
</dbReference>
<evidence type="ECO:0000256" key="1">
    <source>
        <dbReference type="ARBA" id="ARBA00004496"/>
    </source>
</evidence>
<evidence type="ECO:0000256" key="2">
    <source>
        <dbReference type="ARBA" id="ARBA00022490"/>
    </source>
</evidence>
<keyword evidence="2" id="KW-0963">Cytoplasm</keyword>
<name>A0A1J4KL17_9EUKA</name>
<dbReference type="VEuPathDB" id="TrichDB:TRFO_18387"/>
<dbReference type="PANTHER" id="PTHR12085:SF3">
    <property type="entry name" value="SERINE_THREONINE-PROTEIN PHOSPHATASE 2A REGULATORY SUBUNIT B'' SUBUNIT GAMMA"/>
    <property type="match status" value="1"/>
</dbReference>
<comment type="caution">
    <text evidence="5">The sequence shown here is derived from an EMBL/GenBank/DDBJ whole genome shotgun (WGS) entry which is preliminary data.</text>
</comment>
<dbReference type="PROSITE" id="PS00018">
    <property type="entry name" value="EF_HAND_1"/>
    <property type="match status" value="1"/>
</dbReference>
<accession>A0A1J4KL17</accession>
<feature type="domain" description="EF-hand" evidence="4">
    <location>
        <begin position="316"/>
        <end position="351"/>
    </location>
</feature>
<dbReference type="GO" id="GO:0035303">
    <property type="term" value="P:regulation of dephosphorylation"/>
    <property type="evidence" value="ECO:0007669"/>
    <property type="project" value="InterPro"/>
</dbReference>
<evidence type="ECO:0000313" key="6">
    <source>
        <dbReference type="Proteomes" id="UP000179807"/>
    </source>
</evidence>
<dbReference type="OrthoDB" id="10265007at2759"/>
<dbReference type="GO" id="GO:0000226">
    <property type="term" value="P:microtubule cytoskeleton organization"/>
    <property type="evidence" value="ECO:0007669"/>
    <property type="project" value="TreeGrafter"/>
</dbReference>
<evidence type="ECO:0000313" key="5">
    <source>
        <dbReference type="EMBL" id="OHT11923.1"/>
    </source>
</evidence>
<dbReference type="GO" id="GO:0005819">
    <property type="term" value="C:spindle"/>
    <property type="evidence" value="ECO:0007669"/>
    <property type="project" value="TreeGrafter"/>
</dbReference>
<dbReference type="GeneID" id="94834859"/>
<dbReference type="GO" id="GO:0005737">
    <property type="term" value="C:cytoplasm"/>
    <property type="evidence" value="ECO:0007669"/>
    <property type="project" value="UniProtKB-SubCell"/>
</dbReference>
<dbReference type="InterPro" id="IPR018247">
    <property type="entry name" value="EF_Hand_1_Ca_BS"/>
</dbReference>
<dbReference type="GO" id="GO:0005509">
    <property type="term" value="F:calcium ion binding"/>
    <property type="evidence" value="ECO:0007669"/>
    <property type="project" value="InterPro"/>
</dbReference>
<dbReference type="AlphaFoldDB" id="A0A1J4KL17"/>
<proteinExistence type="predicted"/>
<keyword evidence="6" id="KW-1185">Reference proteome</keyword>
<dbReference type="Gene3D" id="1.10.238.10">
    <property type="entry name" value="EF-hand"/>
    <property type="match status" value="1"/>
</dbReference>
<organism evidence="5 6">
    <name type="scientific">Tritrichomonas foetus</name>
    <dbReference type="NCBI Taxonomy" id="1144522"/>
    <lineage>
        <taxon>Eukaryota</taxon>
        <taxon>Metamonada</taxon>
        <taxon>Parabasalia</taxon>
        <taxon>Tritrichomonadida</taxon>
        <taxon>Tritrichomonadidae</taxon>
        <taxon>Tritrichomonas</taxon>
    </lineage>
</organism>
<sequence length="411" mass="47317">MAYIHTYESALQAIEKFGTPEEKEEYLKLIGDRPSTSTNAILPFSYSVSNKATKYIPDLTKLVKKVLPDIISGKIITEDECNKYLQQIPLGKNKKARFIQYNQKHLQYVSQNAKSILFSEDVFKAFVFSRYFFDFLSFSQFVKGIIQLNKDFGELVSYSTMPGCFLTLDDVGDFIDSKIPKLSALKNLMSNDGVTLPFYRQLVLEQITFHFDPYGMNRISAIDLMTSNDFTSFLTLTDNDDSYNFYSYQYFIDIFAAFSKNVNEEGLMNRESFKECKDWKFCQAFVDRVFEKSSLFSDCLDFGGFAHFYVNYENSETPTGARYYFDLLDIDGDGLIGPFDIGYFFKDLLKESQSKDANLDIFIQELLDKTQATQMGFTLEQFISCGSCEEIASILSDYNEFKIYVGHDETV</sequence>
<dbReference type="EMBL" id="MLAK01000575">
    <property type="protein sequence ID" value="OHT11923.1"/>
    <property type="molecule type" value="Genomic_DNA"/>
</dbReference>
<dbReference type="Proteomes" id="UP000179807">
    <property type="component" value="Unassembled WGS sequence"/>
</dbReference>
<evidence type="ECO:0000259" key="4">
    <source>
        <dbReference type="PROSITE" id="PS50222"/>
    </source>
</evidence>
<dbReference type="InterPro" id="IPR002048">
    <property type="entry name" value="EF_hand_dom"/>
</dbReference>
<dbReference type="RefSeq" id="XP_068365059.1">
    <property type="nucleotide sequence ID" value="XM_068500155.1"/>
</dbReference>
<dbReference type="GO" id="GO:0030865">
    <property type="term" value="P:cortical cytoskeleton organization"/>
    <property type="evidence" value="ECO:0007669"/>
    <property type="project" value="TreeGrafter"/>
</dbReference>
<dbReference type="PROSITE" id="PS50222">
    <property type="entry name" value="EF_HAND_2"/>
    <property type="match status" value="1"/>
</dbReference>
<evidence type="ECO:0000256" key="3">
    <source>
        <dbReference type="ARBA" id="ARBA00022837"/>
    </source>
</evidence>